<dbReference type="InterPro" id="IPR028087">
    <property type="entry name" value="Tad_N"/>
</dbReference>
<evidence type="ECO:0000259" key="1">
    <source>
        <dbReference type="Pfam" id="PF13400"/>
    </source>
</evidence>
<name>A0ABY5G1M0_VIBPE</name>
<feature type="domain" description="Putative Flp pilus-assembly TadG-like N-terminal" evidence="1">
    <location>
        <begin position="17"/>
        <end position="59"/>
    </location>
</feature>
<dbReference type="EMBL" id="CP090614">
    <property type="protein sequence ID" value="UTT84039.1"/>
    <property type="molecule type" value="Genomic_DNA"/>
</dbReference>
<organism evidence="2 3">
    <name type="scientific">Vibrio pelagius</name>
    <dbReference type="NCBI Taxonomy" id="28169"/>
    <lineage>
        <taxon>Bacteria</taxon>
        <taxon>Pseudomonadati</taxon>
        <taxon>Pseudomonadota</taxon>
        <taxon>Gammaproteobacteria</taxon>
        <taxon>Vibrionales</taxon>
        <taxon>Vibrionaceae</taxon>
        <taxon>Vibrio</taxon>
    </lineage>
</organism>
<reference evidence="2" key="1">
    <citation type="submission" date="2022-01" db="EMBL/GenBank/DDBJ databases">
        <title>Alginate degradation mechanism of Vibrio pelagius WXL662.</title>
        <authorList>
            <person name="He X."/>
        </authorList>
    </citation>
    <scope>NUCLEOTIDE SEQUENCE</scope>
    <source>
        <strain evidence="2">WXL662</strain>
    </source>
</reference>
<proteinExistence type="predicted"/>
<dbReference type="Proteomes" id="UP001059120">
    <property type="component" value="Chromosome 1"/>
</dbReference>
<dbReference type="RefSeq" id="WP_255230022.1">
    <property type="nucleotide sequence ID" value="NZ_CP090614.1"/>
</dbReference>
<protein>
    <submittedName>
        <fullName evidence="2">Tad domain-containing protein</fullName>
    </submittedName>
</protein>
<gene>
    <name evidence="2" type="ORF">LZI70_10150</name>
</gene>
<dbReference type="Pfam" id="PF13400">
    <property type="entry name" value="Tad"/>
    <property type="match status" value="1"/>
</dbReference>
<sequence>MLYRVSKSPKKQQGLVVILVTVALLVFLAVSALAVDINHALVNKTRLQNAVDSAALAAATILDNSKDQTAVNTEVNTALSAMAGSAGNQEIDFSTANVSIEYSNDPQDFSGTASFGADDDVYVRVTVSSLDMEEFFIQAFGLDKTVAASAVAGPSSGQRLINNVVPIGVCIGDGTFDNDVNEDGLDDDTGEVINSVFGYELGTVHALKVGDSNLSEMGNGNYHLLDFGSGGNTIKHALGGSYDYPVAIGDDIVTKPGGTVGPTGDGLNTRFGDYGGGLSASDYPSDYITTEPNDDITIDGNSGEIDFDGTYTYADYESDTNACIASGGTGSGCANNGVAWRRILPIPMVDCTGKSGGATEFTVNKIGCFFLLQRAPTNNSGTQAVFGEFIHSCTVIGGSGGVDSTTEGAYRIVLYDDPDSEES</sequence>
<accession>A0ABY5G1M0</accession>
<keyword evidence="3" id="KW-1185">Reference proteome</keyword>
<evidence type="ECO:0000313" key="3">
    <source>
        <dbReference type="Proteomes" id="UP001059120"/>
    </source>
</evidence>
<evidence type="ECO:0000313" key="2">
    <source>
        <dbReference type="EMBL" id="UTT84039.1"/>
    </source>
</evidence>